<feature type="domain" description="Ig-like" evidence="13">
    <location>
        <begin position="50"/>
        <end position="160"/>
    </location>
</feature>
<dbReference type="GO" id="GO:0071222">
    <property type="term" value="P:cellular response to lipopolysaccharide"/>
    <property type="evidence" value="ECO:0007669"/>
    <property type="project" value="TreeGrafter"/>
</dbReference>
<dbReference type="InterPro" id="IPR003599">
    <property type="entry name" value="Ig_sub"/>
</dbReference>
<evidence type="ECO:0000256" key="5">
    <source>
        <dbReference type="ARBA" id="ARBA00022989"/>
    </source>
</evidence>
<dbReference type="SUPFAM" id="SSF48726">
    <property type="entry name" value="Immunoglobulin"/>
    <property type="match status" value="2"/>
</dbReference>
<dbReference type="GO" id="GO:0042130">
    <property type="term" value="P:negative regulation of T cell proliferation"/>
    <property type="evidence" value="ECO:0007669"/>
    <property type="project" value="TreeGrafter"/>
</dbReference>
<dbReference type="Gene3D" id="2.60.40.10">
    <property type="entry name" value="Immunoglobulins"/>
    <property type="match status" value="2"/>
</dbReference>
<dbReference type="InterPro" id="IPR036179">
    <property type="entry name" value="Ig-like_dom_sf"/>
</dbReference>
<evidence type="ECO:0000256" key="7">
    <source>
        <dbReference type="ARBA" id="ARBA00023157"/>
    </source>
</evidence>
<keyword evidence="5 12" id="KW-1133">Transmembrane helix</keyword>
<evidence type="ECO:0000313" key="15">
    <source>
        <dbReference type="Proteomes" id="UP000829720"/>
    </source>
</evidence>
<evidence type="ECO:0000256" key="3">
    <source>
        <dbReference type="ARBA" id="ARBA00022692"/>
    </source>
</evidence>
<dbReference type="GO" id="GO:0006955">
    <property type="term" value="P:immune response"/>
    <property type="evidence" value="ECO:0007669"/>
    <property type="project" value="TreeGrafter"/>
</dbReference>
<keyword evidence="15" id="KW-1185">Reference proteome</keyword>
<evidence type="ECO:0000256" key="4">
    <source>
        <dbReference type="ARBA" id="ARBA00022729"/>
    </source>
</evidence>
<proteinExistence type="predicted"/>
<evidence type="ECO:0000256" key="8">
    <source>
        <dbReference type="ARBA" id="ARBA00023170"/>
    </source>
</evidence>
<evidence type="ECO:0000256" key="10">
    <source>
        <dbReference type="ARBA" id="ARBA00023319"/>
    </source>
</evidence>
<comment type="caution">
    <text evidence="14">The sequence shown here is derived from an EMBL/GenBank/DDBJ whole genome shotgun (WGS) entry which is preliminary data.</text>
</comment>
<keyword evidence="6 12" id="KW-0472">Membrane</keyword>
<dbReference type="GO" id="GO:0009897">
    <property type="term" value="C:external side of plasma membrane"/>
    <property type="evidence" value="ECO:0007669"/>
    <property type="project" value="TreeGrafter"/>
</dbReference>
<keyword evidence="10" id="KW-0393">Immunoglobulin domain</keyword>
<evidence type="ECO:0000256" key="11">
    <source>
        <dbReference type="SAM" id="MobiDB-lite"/>
    </source>
</evidence>
<evidence type="ECO:0000256" key="1">
    <source>
        <dbReference type="ARBA" id="ARBA00004251"/>
    </source>
</evidence>
<organism evidence="14 15">
    <name type="scientific">Albula goreensis</name>
    <dbReference type="NCBI Taxonomy" id="1534307"/>
    <lineage>
        <taxon>Eukaryota</taxon>
        <taxon>Metazoa</taxon>
        <taxon>Chordata</taxon>
        <taxon>Craniata</taxon>
        <taxon>Vertebrata</taxon>
        <taxon>Euteleostomi</taxon>
        <taxon>Actinopterygii</taxon>
        <taxon>Neopterygii</taxon>
        <taxon>Teleostei</taxon>
        <taxon>Albuliformes</taxon>
        <taxon>Albulidae</taxon>
        <taxon>Albula</taxon>
    </lineage>
</organism>
<sequence length="513" mass="55520">MWLFVTSPENRNPILSGIEQIFHLTAHVEKNEPRNSRCVAFHWSSAFICPPCRVLDGPPPVRKTVGLGQSVLLPCSGAAGSEAEWYFKQRDFNQWLPVANLTSGGITPKPGFEGRLKSVHMKQPGNYSLILSPVVHNDGGIYECRFKNNSKTIHSEVIIDISDHPLVSMAIGEPATLPCFGNIGKQSRTEDLHVKWEKDRQPVCQFLNSKLTCSPGFENRASLSINSILEGNLSLTITPTRSSDEGDYQCFYNKQNDEGTPASVSLAVTAHPRQNLTVQLGDSLPVPVYTSDPVNVMFGPDEVLVASVKDGSVLFGLSYAGRDAGVYSIREQDTGRTIGTVCVQVADSSLSGGAVAWIVIGVLAAVGVVGAGLCIVRHMCLKEKSSPDTAKAYQRAKAEDEDDNCQMLAVQSDGQSSPDLPLPVCETQPDEPPPSKPFSSGTEPFTDETETFESEAQRFVTEQQGFVSETERPSVTETQLLTAVTGPDSQTPVPEIGFSQPETAAEGKADYDL</sequence>
<dbReference type="Pfam" id="PF07686">
    <property type="entry name" value="V-set"/>
    <property type="match status" value="2"/>
</dbReference>
<protein>
    <recommendedName>
        <fullName evidence="13">Ig-like domain-containing protein</fullName>
    </recommendedName>
</protein>
<dbReference type="EMBL" id="JAERUA010000018">
    <property type="protein sequence ID" value="KAI1887832.1"/>
    <property type="molecule type" value="Genomic_DNA"/>
</dbReference>
<keyword evidence="4" id="KW-0732">Signal</keyword>
<evidence type="ECO:0000256" key="6">
    <source>
        <dbReference type="ARBA" id="ARBA00023136"/>
    </source>
</evidence>
<keyword evidence="9" id="KW-0325">Glycoprotein</keyword>
<feature type="transmembrane region" description="Helical" evidence="12">
    <location>
        <begin position="354"/>
        <end position="376"/>
    </location>
</feature>
<gene>
    <name evidence="14" type="ORF">AGOR_G00194500</name>
</gene>
<keyword evidence="7" id="KW-1015">Disulfide bond</keyword>
<reference evidence="14" key="1">
    <citation type="submission" date="2021-01" db="EMBL/GenBank/DDBJ databases">
        <authorList>
            <person name="Zahm M."/>
            <person name="Roques C."/>
            <person name="Cabau C."/>
            <person name="Klopp C."/>
            <person name="Donnadieu C."/>
            <person name="Jouanno E."/>
            <person name="Lampietro C."/>
            <person name="Louis A."/>
            <person name="Herpin A."/>
            <person name="Echchiki A."/>
            <person name="Berthelot C."/>
            <person name="Parey E."/>
            <person name="Roest-Crollius H."/>
            <person name="Braasch I."/>
            <person name="Postlethwait J."/>
            <person name="Bobe J."/>
            <person name="Montfort J."/>
            <person name="Bouchez O."/>
            <person name="Begum T."/>
            <person name="Mejri S."/>
            <person name="Adams A."/>
            <person name="Chen W.-J."/>
            <person name="Guiguen Y."/>
        </authorList>
    </citation>
    <scope>NUCLEOTIDE SEQUENCE</scope>
    <source>
        <tissue evidence="14">Blood</tissue>
    </source>
</reference>
<dbReference type="PANTHER" id="PTHR25466:SF11">
    <property type="entry name" value="GALECTIN 17-RELATED"/>
    <property type="match status" value="1"/>
</dbReference>
<dbReference type="GO" id="GO:0042102">
    <property type="term" value="P:positive regulation of T cell proliferation"/>
    <property type="evidence" value="ECO:0007669"/>
    <property type="project" value="TreeGrafter"/>
</dbReference>
<dbReference type="InterPro" id="IPR013783">
    <property type="entry name" value="Ig-like_fold"/>
</dbReference>
<dbReference type="GO" id="GO:0031295">
    <property type="term" value="P:T cell costimulation"/>
    <property type="evidence" value="ECO:0007669"/>
    <property type="project" value="TreeGrafter"/>
</dbReference>
<dbReference type="GO" id="GO:0007166">
    <property type="term" value="P:cell surface receptor signaling pathway"/>
    <property type="evidence" value="ECO:0007669"/>
    <property type="project" value="TreeGrafter"/>
</dbReference>
<dbReference type="InterPro" id="IPR003598">
    <property type="entry name" value="Ig_sub2"/>
</dbReference>
<dbReference type="OrthoDB" id="8953884at2759"/>
<feature type="domain" description="Ig-like" evidence="13">
    <location>
        <begin position="172"/>
        <end position="267"/>
    </location>
</feature>
<dbReference type="InterPro" id="IPR007110">
    <property type="entry name" value="Ig-like_dom"/>
</dbReference>
<dbReference type="AlphaFoldDB" id="A0A8T3CW24"/>
<name>A0A8T3CW24_9TELE</name>
<keyword evidence="8" id="KW-0675">Receptor</keyword>
<dbReference type="SMART" id="SM00409">
    <property type="entry name" value="IG"/>
    <property type="match status" value="2"/>
</dbReference>
<keyword evidence="2" id="KW-1003">Cell membrane</keyword>
<comment type="subcellular location">
    <subcellularLocation>
        <location evidence="1">Cell membrane</location>
        <topology evidence="1">Single-pass type I membrane protein</topology>
    </subcellularLocation>
</comment>
<dbReference type="Proteomes" id="UP000829720">
    <property type="component" value="Unassembled WGS sequence"/>
</dbReference>
<feature type="compositionally biased region" description="Polar residues" evidence="11">
    <location>
        <begin position="475"/>
        <end position="492"/>
    </location>
</feature>
<evidence type="ECO:0000256" key="9">
    <source>
        <dbReference type="ARBA" id="ARBA00023180"/>
    </source>
</evidence>
<dbReference type="InterPro" id="IPR051713">
    <property type="entry name" value="T-cell_Activation_Regulation"/>
</dbReference>
<dbReference type="PROSITE" id="PS50835">
    <property type="entry name" value="IG_LIKE"/>
    <property type="match status" value="2"/>
</dbReference>
<keyword evidence="3 12" id="KW-0812">Transmembrane</keyword>
<dbReference type="InterPro" id="IPR013106">
    <property type="entry name" value="Ig_V-set"/>
</dbReference>
<evidence type="ECO:0000256" key="12">
    <source>
        <dbReference type="SAM" id="Phobius"/>
    </source>
</evidence>
<dbReference type="PANTHER" id="PTHR25466">
    <property type="entry name" value="T-LYMPHOCYTE ACTIVATION ANTIGEN"/>
    <property type="match status" value="1"/>
</dbReference>
<accession>A0A8T3CW24</accession>
<feature type="region of interest" description="Disordered" evidence="11">
    <location>
        <begin position="411"/>
        <end position="513"/>
    </location>
</feature>
<evidence type="ECO:0000256" key="2">
    <source>
        <dbReference type="ARBA" id="ARBA00022475"/>
    </source>
</evidence>
<evidence type="ECO:0000313" key="14">
    <source>
        <dbReference type="EMBL" id="KAI1887832.1"/>
    </source>
</evidence>
<evidence type="ECO:0000259" key="13">
    <source>
        <dbReference type="PROSITE" id="PS50835"/>
    </source>
</evidence>
<dbReference type="SMART" id="SM00408">
    <property type="entry name" value="IGc2"/>
    <property type="match status" value="2"/>
</dbReference>